<evidence type="ECO:0000313" key="3">
    <source>
        <dbReference type="Proteomes" id="UP000593560"/>
    </source>
</evidence>
<reference evidence="2 3" key="1">
    <citation type="journal article" date="2019" name="Genome Biol. Evol.">
        <title>Insights into the evolution of the New World diploid cottons (Gossypium, subgenus Houzingenia) based on genome sequencing.</title>
        <authorList>
            <person name="Grover C.E."/>
            <person name="Arick M.A. 2nd"/>
            <person name="Thrash A."/>
            <person name="Conover J.L."/>
            <person name="Sanders W.S."/>
            <person name="Peterson D.G."/>
            <person name="Frelichowski J.E."/>
            <person name="Scheffler J.A."/>
            <person name="Scheffler B.E."/>
            <person name="Wendel J.F."/>
        </authorList>
    </citation>
    <scope>NUCLEOTIDE SEQUENCE [LARGE SCALE GENOMIC DNA]</scope>
    <source>
        <strain evidence="2">0</strain>
        <tissue evidence="2">Leaf</tissue>
    </source>
</reference>
<feature type="domain" description="RNase H type-1" evidence="1">
    <location>
        <begin position="106"/>
        <end position="199"/>
    </location>
</feature>
<dbReference type="PANTHER" id="PTHR47074:SF61">
    <property type="entry name" value="RNASE H TYPE-1 DOMAIN-CONTAINING PROTEIN"/>
    <property type="match status" value="1"/>
</dbReference>
<sequence length="241" mass="27169">MAIKDGGMLSRLGHLLLTRRYTIAWIGQFFGKDAKQVHISIITISVIWNSRNKIIHEGIYQSIQNLLIFVLGYAREMDSLLVERKCTEGDALLVWKPPIDPWVRVNFDADFYGHLRSLSTAAVLRDSEGFLLGSAFFWQDHVPCALAVEALARVHATRFADDLRFQHVELEGDSAVVISKLKNAATKKSRSLTCWLEKVFSGSMMCAGWRKGHRRSRRWSIEKGGEGLSTADSAMFVKAVE</sequence>
<evidence type="ECO:0000259" key="1">
    <source>
        <dbReference type="Pfam" id="PF13456"/>
    </source>
</evidence>
<organism evidence="2 3">
    <name type="scientific">Gossypium harknessii</name>
    <dbReference type="NCBI Taxonomy" id="34285"/>
    <lineage>
        <taxon>Eukaryota</taxon>
        <taxon>Viridiplantae</taxon>
        <taxon>Streptophyta</taxon>
        <taxon>Embryophyta</taxon>
        <taxon>Tracheophyta</taxon>
        <taxon>Spermatophyta</taxon>
        <taxon>Magnoliopsida</taxon>
        <taxon>eudicotyledons</taxon>
        <taxon>Gunneridae</taxon>
        <taxon>Pentapetalae</taxon>
        <taxon>rosids</taxon>
        <taxon>malvids</taxon>
        <taxon>Malvales</taxon>
        <taxon>Malvaceae</taxon>
        <taxon>Malvoideae</taxon>
        <taxon>Gossypium</taxon>
    </lineage>
</organism>
<dbReference type="AlphaFoldDB" id="A0A7J9GEY0"/>
<dbReference type="InterPro" id="IPR002156">
    <property type="entry name" value="RNaseH_domain"/>
</dbReference>
<protein>
    <recommendedName>
        <fullName evidence="1">RNase H type-1 domain-containing protein</fullName>
    </recommendedName>
</protein>
<gene>
    <name evidence="2" type="ORF">Gohar_006728</name>
</gene>
<keyword evidence="3" id="KW-1185">Reference proteome</keyword>
<comment type="caution">
    <text evidence="2">The sequence shown here is derived from an EMBL/GenBank/DDBJ whole genome shotgun (WGS) entry which is preliminary data.</text>
</comment>
<dbReference type="PANTHER" id="PTHR47074">
    <property type="entry name" value="BNAC02G40300D PROTEIN"/>
    <property type="match status" value="1"/>
</dbReference>
<dbReference type="Proteomes" id="UP000593560">
    <property type="component" value="Unassembled WGS sequence"/>
</dbReference>
<dbReference type="OrthoDB" id="1717299at2759"/>
<dbReference type="Pfam" id="PF13456">
    <property type="entry name" value="RVT_3"/>
    <property type="match status" value="1"/>
</dbReference>
<dbReference type="GO" id="GO:0003676">
    <property type="term" value="F:nucleic acid binding"/>
    <property type="evidence" value="ECO:0007669"/>
    <property type="project" value="InterPro"/>
</dbReference>
<proteinExistence type="predicted"/>
<dbReference type="EMBL" id="JABFAD010000004">
    <property type="protein sequence ID" value="MBA0795898.1"/>
    <property type="molecule type" value="Genomic_DNA"/>
</dbReference>
<name>A0A7J9GEY0_9ROSI</name>
<dbReference type="Gene3D" id="3.30.420.10">
    <property type="entry name" value="Ribonuclease H-like superfamily/Ribonuclease H"/>
    <property type="match status" value="1"/>
</dbReference>
<dbReference type="GO" id="GO:0004523">
    <property type="term" value="F:RNA-DNA hybrid ribonuclease activity"/>
    <property type="evidence" value="ECO:0007669"/>
    <property type="project" value="InterPro"/>
</dbReference>
<dbReference type="InterPro" id="IPR036397">
    <property type="entry name" value="RNaseH_sf"/>
</dbReference>
<dbReference type="InterPro" id="IPR052929">
    <property type="entry name" value="RNase_H-like_EbsB-rel"/>
</dbReference>
<evidence type="ECO:0000313" key="2">
    <source>
        <dbReference type="EMBL" id="MBA0795898.1"/>
    </source>
</evidence>
<accession>A0A7J9GEY0</accession>